<feature type="domain" description="RmlD-like substrate binding" evidence="1">
    <location>
        <begin position="42"/>
        <end position="181"/>
    </location>
</feature>
<evidence type="ECO:0000259" key="1">
    <source>
        <dbReference type="Pfam" id="PF04321"/>
    </source>
</evidence>
<dbReference type="EMBL" id="CABFNP030001329">
    <property type="protein sequence ID" value="CAI6099827.1"/>
    <property type="molecule type" value="Genomic_DNA"/>
</dbReference>
<dbReference type="PANTHER" id="PTHR43103:SF3">
    <property type="entry name" value="ADP-L-GLYCERO-D-MANNO-HEPTOSE-6-EPIMERASE"/>
    <property type="match status" value="1"/>
</dbReference>
<reference evidence="2" key="1">
    <citation type="submission" date="2023-01" db="EMBL/GenBank/DDBJ databases">
        <authorList>
            <person name="Piombo E."/>
        </authorList>
    </citation>
    <scope>NUCLEOTIDE SEQUENCE</scope>
</reference>
<dbReference type="SUPFAM" id="SSF51735">
    <property type="entry name" value="NAD(P)-binding Rossmann-fold domains"/>
    <property type="match status" value="1"/>
</dbReference>
<dbReference type="AlphaFoldDB" id="A0AA35QD15"/>
<accession>A0AA35QD15</accession>
<protein>
    <recommendedName>
        <fullName evidence="1">RmlD-like substrate binding domain-containing protein</fullName>
    </recommendedName>
</protein>
<keyword evidence="3" id="KW-1185">Reference proteome</keyword>
<name>A0AA35QD15_9HYPO</name>
<gene>
    <name evidence="2" type="ORF">CCHLO57077_00011588</name>
</gene>
<organism evidence="2 3">
    <name type="scientific">Clonostachys chloroleuca</name>
    <dbReference type="NCBI Taxonomy" id="1926264"/>
    <lineage>
        <taxon>Eukaryota</taxon>
        <taxon>Fungi</taxon>
        <taxon>Dikarya</taxon>
        <taxon>Ascomycota</taxon>
        <taxon>Pezizomycotina</taxon>
        <taxon>Sordariomycetes</taxon>
        <taxon>Hypocreomycetidae</taxon>
        <taxon>Hypocreales</taxon>
        <taxon>Bionectriaceae</taxon>
        <taxon>Clonostachys</taxon>
    </lineage>
</organism>
<evidence type="ECO:0000313" key="2">
    <source>
        <dbReference type="EMBL" id="CAI6099827.1"/>
    </source>
</evidence>
<dbReference type="Proteomes" id="UP001160390">
    <property type="component" value="Unassembled WGS sequence"/>
</dbReference>
<dbReference type="PANTHER" id="PTHR43103">
    <property type="entry name" value="NUCLEOSIDE-DIPHOSPHATE-SUGAR EPIMERASE"/>
    <property type="match status" value="1"/>
</dbReference>
<sequence length="336" mass="36815">MGDPRILQAMMIGDSPQASVRQTSDPTSTDIANYFEEKGNIMKILITGASGFVGQNLAQHLLNDESEQYSLVLTDIVLPTVPKGVKWPEKAKCIQADLFSEAAAVVDEDIDAVYMFHGIMSSAAEADFDLGVKVIYTSAGAVHGGKITEPVTEGARTTPQSSYGCEKMICEYLINEYHRRGFINALVFRLPSISVRAGNPTAAASSFISGIIREPMQGLPCVIPIKDRQFKHTICTPRTLAYNLIHALSIPRDALPDYDRVVNMPGLLVTVQDLLDSLVRVGGEDKLQYITEVEDPKVKAIVYSWATAFDPSKGLKLGLKIDQNFDDAVRDFKDTL</sequence>
<dbReference type="Gene3D" id="3.40.50.720">
    <property type="entry name" value="NAD(P)-binding Rossmann-like Domain"/>
    <property type="match status" value="2"/>
</dbReference>
<evidence type="ECO:0000313" key="3">
    <source>
        <dbReference type="Proteomes" id="UP001160390"/>
    </source>
</evidence>
<dbReference type="InterPro" id="IPR029903">
    <property type="entry name" value="RmlD-like-bd"/>
</dbReference>
<proteinExistence type="predicted"/>
<comment type="caution">
    <text evidence="2">The sequence shown here is derived from an EMBL/GenBank/DDBJ whole genome shotgun (WGS) entry which is preliminary data.</text>
</comment>
<dbReference type="Pfam" id="PF04321">
    <property type="entry name" value="RmlD_sub_bind"/>
    <property type="match status" value="1"/>
</dbReference>
<dbReference type="InterPro" id="IPR036291">
    <property type="entry name" value="NAD(P)-bd_dom_sf"/>
</dbReference>